<evidence type="ECO:0000313" key="4">
    <source>
        <dbReference type="Proteomes" id="UP000074119"/>
    </source>
</evidence>
<gene>
    <name evidence="3" type="ORF">AZF00_13510</name>
</gene>
<evidence type="ECO:0000256" key="1">
    <source>
        <dbReference type="SAM" id="MobiDB-lite"/>
    </source>
</evidence>
<organism evidence="3 4">
    <name type="scientific">Zhongshania aliphaticivorans</name>
    <dbReference type="NCBI Taxonomy" id="1470434"/>
    <lineage>
        <taxon>Bacteria</taxon>
        <taxon>Pseudomonadati</taxon>
        <taxon>Pseudomonadota</taxon>
        <taxon>Gammaproteobacteria</taxon>
        <taxon>Cellvibrionales</taxon>
        <taxon>Spongiibacteraceae</taxon>
        <taxon>Zhongshania</taxon>
    </lineage>
</organism>
<dbReference type="RefSeq" id="WP_008248525.1">
    <property type="nucleotide sequence ID" value="NZ_CP014544.1"/>
</dbReference>
<feature type="region of interest" description="Disordered" evidence="1">
    <location>
        <begin position="100"/>
        <end position="126"/>
    </location>
</feature>
<proteinExistence type="predicted"/>
<keyword evidence="2" id="KW-1133">Transmembrane helix</keyword>
<accession>A0A127M7W2</accession>
<protein>
    <submittedName>
        <fullName evidence="3">Uncharacterized protein</fullName>
    </submittedName>
</protein>
<name>A0A127M7W2_9GAMM</name>
<dbReference type="AlphaFoldDB" id="A0A127M7W2"/>
<dbReference type="EMBL" id="CP014544">
    <property type="protein sequence ID" value="AMO69258.1"/>
    <property type="molecule type" value="Genomic_DNA"/>
</dbReference>
<keyword evidence="2" id="KW-0472">Membrane</keyword>
<reference evidence="3 4" key="1">
    <citation type="submission" date="2015-12" db="EMBL/GenBank/DDBJ databases">
        <authorList>
            <person name="Shamseldin A."/>
            <person name="Moawad H."/>
            <person name="Abd El-Rahim W.M."/>
            <person name="Sadowsky M.J."/>
        </authorList>
    </citation>
    <scope>NUCLEOTIDE SEQUENCE [LARGE SCALE GENOMIC DNA]</scope>
    <source>
        <strain evidence="3 4">SM2</strain>
    </source>
</reference>
<sequence length="126" mass="13044">MKIQSKSSIRNKKQGGFIMTTELVLLTTTMVVGMIVGLVSMRDSVNAEMEDVAEAIGALDQSYAFDGIKNNQNTAVIAGSGFDDAVDALAGDDTGFTFVVDSDEGPGSTNTADTQASSAGLQTSPL</sequence>
<dbReference type="KEGG" id="zal:AZF00_13510"/>
<keyword evidence="2" id="KW-0812">Transmembrane</keyword>
<evidence type="ECO:0000256" key="2">
    <source>
        <dbReference type="SAM" id="Phobius"/>
    </source>
</evidence>
<feature type="transmembrane region" description="Helical" evidence="2">
    <location>
        <begin position="21"/>
        <end position="41"/>
    </location>
</feature>
<evidence type="ECO:0000313" key="3">
    <source>
        <dbReference type="EMBL" id="AMO69258.1"/>
    </source>
</evidence>
<dbReference type="Proteomes" id="UP000074119">
    <property type="component" value="Chromosome"/>
</dbReference>
<feature type="compositionally biased region" description="Polar residues" evidence="1">
    <location>
        <begin position="107"/>
        <end position="126"/>
    </location>
</feature>
<dbReference type="STRING" id="1470434.AZF00_13510"/>